<feature type="domain" description="Bacterial sugar transferase" evidence="3">
    <location>
        <begin position="2"/>
        <end position="177"/>
    </location>
</feature>
<keyword evidence="2" id="KW-0812">Transmembrane</keyword>
<comment type="similarity">
    <text evidence="1">Belongs to the bacterial sugar transferase family.</text>
</comment>
<keyword evidence="2" id="KW-1133">Transmembrane helix</keyword>
<dbReference type="AlphaFoldDB" id="A0A177KZV6"/>
<keyword evidence="4" id="KW-0808">Transferase</keyword>
<dbReference type="PANTHER" id="PTHR30576">
    <property type="entry name" value="COLANIC BIOSYNTHESIS UDP-GLUCOSE LIPID CARRIER TRANSFERASE"/>
    <property type="match status" value="1"/>
</dbReference>
<feature type="transmembrane region" description="Helical" evidence="2">
    <location>
        <begin position="7"/>
        <end position="28"/>
    </location>
</feature>
<evidence type="ECO:0000313" key="4">
    <source>
        <dbReference type="EMBL" id="OAH58969.1"/>
    </source>
</evidence>
<dbReference type="PANTHER" id="PTHR30576:SF8">
    <property type="entry name" value="UNDECAPRENYL-PHOSPHATE GALACTOSE PHOSPHOTRANSFERASE"/>
    <property type="match status" value="1"/>
</dbReference>
<reference evidence="4 5" key="1">
    <citation type="submission" date="2016-01" db="EMBL/GenBank/DDBJ databases">
        <title>Investigation of taxonomic status of Bacillus aminovorans.</title>
        <authorList>
            <person name="Verma A."/>
            <person name="Pal Y."/>
            <person name="Krishnamurthi S."/>
        </authorList>
    </citation>
    <scope>NUCLEOTIDE SEQUENCE [LARGE SCALE GENOMIC DNA]</scope>
    <source>
        <strain evidence="4 5">DSM 1314</strain>
    </source>
</reference>
<gene>
    <name evidence="4" type="ORF">AWH49_04715</name>
</gene>
<dbReference type="Pfam" id="PF02397">
    <property type="entry name" value="Bac_transf"/>
    <property type="match status" value="1"/>
</dbReference>
<dbReference type="EMBL" id="LQWY01000067">
    <property type="protein sequence ID" value="OAH58969.1"/>
    <property type="molecule type" value="Genomic_DNA"/>
</dbReference>
<dbReference type="InterPro" id="IPR003362">
    <property type="entry name" value="Bact_transf"/>
</dbReference>
<comment type="caution">
    <text evidence="4">The sequence shown here is derived from an EMBL/GenBank/DDBJ whole genome shotgun (WGS) entry which is preliminary data.</text>
</comment>
<proteinExistence type="inferred from homology"/>
<name>A0A177KZV6_9BACI</name>
<organism evidence="4 5">
    <name type="scientific">Domibacillus aminovorans</name>
    <dbReference type="NCBI Taxonomy" id="29332"/>
    <lineage>
        <taxon>Bacteria</taxon>
        <taxon>Bacillati</taxon>
        <taxon>Bacillota</taxon>
        <taxon>Bacilli</taxon>
        <taxon>Bacillales</taxon>
        <taxon>Bacillaceae</taxon>
        <taxon>Domibacillus</taxon>
    </lineage>
</organism>
<dbReference type="GO" id="GO:0016780">
    <property type="term" value="F:phosphotransferase activity, for other substituted phosphate groups"/>
    <property type="evidence" value="ECO:0007669"/>
    <property type="project" value="TreeGrafter"/>
</dbReference>
<evidence type="ECO:0000313" key="5">
    <source>
        <dbReference type="Proteomes" id="UP000076935"/>
    </source>
</evidence>
<evidence type="ECO:0000256" key="1">
    <source>
        <dbReference type="ARBA" id="ARBA00006464"/>
    </source>
</evidence>
<dbReference type="RefSeq" id="WP_063966693.1">
    <property type="nucleotide sequence ID" value="NZ_JBCNAN010000007.1"/>
</dbReference>
<keyword evidence="5" id="KW-1185">Reference proteome</keyword>
<sequence>MKRLFDFICSLVGIILLSPIILVTAVLIRLKLGSPIVFKQQRPGLHGKPFFVYKFRTMTDERDENGELLADSVRLTPFGQLLRKLSLDELPQLFNVLKGDISLVGPRPLLMEYLNLYTPEQARRHEVRPGITGWAQVNGRNAISWEDKFKLDVWYVDNRTFWLDIKILFMTVQKVFKSEGISQAGHVTIEKFAGSKGADNE</sequence>
<protein>
    <submittedName>
        <fullName evidence="4">Sugar transferase</fullName>
    </submittedName>
</protein>
<evidence type="ECO:0000259" key="3">
    <source>
        <dbReference type="Pfam" id="PF02397"/>
    </source>
</evidence>
<evidence type="ECO:0000256" key="2">
    <source>
        <dbReference type="SAM" id="Phobius"/>
    </source>
</evidence>
<dbReference type="Proteomes" id="UP000076935">
    <property type="component" value="Unassembled WGS sequence"/>
</dbReference>
<keyword evidence="2" id="KW-0472">Membrane</keyword>
<accession>A0A177KZV6</accession>